<protein>
    <recommendedName>
        <fullName evidence="3">ABC transporter domain-containing protein</fullName>
    </recommendedName>
</protein>
<evidence type="ECO:0000256" key="1">
    <source>
        <dbReference type="ARBA" id="ARBA00022741"/>
    </source>
</evidence>
<dbReference type="InterPro" id="IPR003439">
    <property type="entry name" value="ABC_transporter-like_ATP-bd"/>
</dbReference>
<evidence type="ECO:0000256" key="2">
    <source>
        <dbReference type="ARBA" id="ARBA00022840"/>
    </source>
</evidence>
<dbReference type="EMBL" id="CAJOBB010008991">
    <property type="protein sequence ID" value="CAF4219062.1"/>
    <property type="molecule type" value="Genomic_DNA"/>
</dbReference>
<proteinExistence type="predicted"/>
<accession>A0A820CKD5</accession>
<evidence type="ECO:0000313" key="5">
    <source>
        <dbReference type="Proteomes" id="UP000663868"/>
    </source>
</evidence>
<dbReference type="InterPro" id="IPR027417">
    <property type="entry name" value="P-loop_NTPase"/>
</dbReference>
<name>A0A820CKD5_9BILA</name>
<dbReference type="GO" id="GO:0016887">
    <property type="term" value="F:ATP hydrolysis activity"/>
    <property type="evidence" value="ECO:0007669"/>
    <property type="project" value="InterPro"/>
</dbReference>
<comment type="caution">
    <text evidence="4">The sequence shown here is derived from an EMBL/GenBank/DDBJ whole genome shotgun (WGS) entry which is preliminary data.</text>
</comment>
<dbReference type="AlphaFoldDB" id="A0A820CKD5"/>
<keyword evidence="2" id="KW-0067">ATP-binding</keyword>
<dbReference type="GO" id="GO:0016020">
    <property type="term" value="C:membrane"/>
    <property type="evidence" value="ECO:0007669"/>
    <property type="project" value="TreeGrafter"/>
</dbReference>
<evidence type="ECO:0000259" key="3">
    <source>
        <dbReference type="Pfam" id="PF00005"/>
    </source>
</evidence>
<sequence>MTDGEILIDHVDISRITLKHLRSHLSVIPQQPFLFSGTLRYNLDPLNQYSDEECWMALKAGNNLSVGQCQLICIARAILKKSKILLIDEATANVDKETDALVQKVIQEKFRHRTILTIAHRINTVASSDRLIVMNKGRIININTCNDILSRP</sequence>
<evidence type="ECO:0000313" key="4">
    <source>
        <dbReference type="EMBL" id="CAF4219062.1"/>
    </source>
</evidence>
<dbReference type="Proteomes" id="UP000663868">
    <property type="component" value="Unassembled WGS sequence"/>
</dbReference>
<keyword evidence="1" id="KW-0547">Nucleotide-binding</keyword>
<dbReference type="PANTHER" id="PTHR24223">
    <property type="entry name" value="ATP-BINDING CASSETTE SUB-FAMILY C"/>
    <property type="match status" value="1"/>
</dbReference>
<dbReference type="Gene3D" id="3.40.50.300">
    <property type="entry name" value="P-loop containing nucleotide triphosphate hydrolases"/>
    <property type="match status" value="1"/>
</dbReference>
<dbReference type="SUPFAM" id="SSF52540">
    <property type="entry name" value="P-loop containing nucleoside triphosphate hydrolases"/>
    <property type="match status" value="1"/>
</dbReference>
<dbReference type="GO" id="GO:0005524">
    <property type="term" value="F:ATP binding"/>
    <property type="evidence" value="ECO:0007669"/>
    <property type="project" value="UniProtKB-KW"/>
</dbReference>
<feature type="domain" description="ABC transporter" evidence="3">
    <location>
        <begin position="2"/>
        <end position="92"/>
    </location>
</feature>
<reference evidence="4" key="1">
    <citation type="submission" date="2021-02" db="EMBL/GenBank/DDBJ databases">
        <authorList>
            <person name="Nowell W R."/>
        </authorList>
    </citation>
    <scope>NUCLEOTIDE SEQUENCE</scope>
</reference>
<dbReference type="Pfam" id="PF00005">
    <property type="entry name" value="ABC_tran"/>
    <property type="match status" value="1"/>
</dbReference>
<dbReference type="GO" id="GO:0042626">
    <property type="term" value="F:ATPase-coupled transmembrane transporter activity"/>
    <property type="evidence" value="ECO:0007669"/>
    <property type="project" value="TreeGrafter"/>
</dbReference>
<gene>
    <name evidence="4" type="ORF">KXQ929_LOCUS41092</name>
</gene>
<organism evidence="4 5">
    <name type="scientific">Adineta steineri</name>
    <dbReference type="NCBI Taxonomy" id="433720"/>
    <lineage>
        <taxon>Eukaryota</taxon>
        <taxon>Metazoa</taxon>
        <taxon>Spiralia</taxon>
        <taxon>Gnathifera</taxon>
        <taxon>Rotifera</taxon>
        <taxon>Eurotatoria</taxon>
        <taxon>Bdelloidea</taxon>
        <taxon>Adinetida</taxon>
        <taxon>Adinetidae</taxon>
        <taxon>Adineta</taxon>
    </lineage>
</organism>
<dbReference type="InterPro" id="IPR050173">
    <property type="entry name" value="ABC_transporter_C-like"/>
</dbReference>